<dbReference type="GO" id="GO:0003677">
    <property type="term" value="F:DNA binding"/>
    <property type="evidence" value="ECO:0007669"/>
    <property type="project" value="InterPro"/>
</dbReference>
<dbReference type="Gene3D" id="2.30.30.110">
    <property type="match status" value="1"/>
</dbReference>
<accession>A0A937X6F6</accession>
<dbReference type="EMBL" id="VGJX01000221">
    <property type="protein sequence ID" value="MBM3274456.1"/>
    <property type="molecule type" value="Genomic_DNA"/>
</dbReference>
<keyword evidence="2" id="KW-1277">Toxin-antitoxin system</keyword>
<gene>
    <name evidence="3" type="ORF">FJZ00_04850</name>
</gene>
<evidence type="ECO:0000313" key="4">
    <source>
        <dbReference type="Proteomes" id="UP000703893"/>
    </source>
</evidence>
<evidence type="ECO:0000313" key="3">
    <source>
        <dbReference type="EMBL" id="MBM3274456.1"/>
    </source>
</evidence>
<comment type="similarity">
    <text evidence="1">Belongs to the PemK/MazF family.</text>
</comment>
<protein>
    <submittedName>
        <fullName evidence="3">Type II toxin-antitoxin system PemK/MazF family toxin</fullName>
    </submittedName>
</protein>
<dbReference type="InterPro" id="IPR003477">
    <property type="entry name" value="PemK-like"/>
</dbReference>
<dbReference type="InterPro" id="IPR011067">
    <property type="entry name" value="Plasmid_toxin/cell-grow_inhib"/>
</dbReference>
<dbReference type="Pfam" id="PF02452">
    <property type="entry name" value="PemK_toxin"/>
    <property type="match status" value="1"/>
</dbReference>
<sequence>QESSRLMVDKVTTVSKEKLGVRVGHLEDADVVRLNQALVVFLGLAGSPRGALRQ</sequence>
<reference evidence="3 4" key="1">
    <citation type="submission" date="2019-03" db="EMBL/GenBank/DDBJ databases">
        <title>Lake Tanganyika Metagenome-Assembled Genomes (MAGs).</title>
        <authorList>
            <person name="Tran P."/>
        </authorList>
    </citation>
    <scope>NUCLEOTIDE SEQUENCE [LARGE SCALE GENOMIC DNA]</scope>
    <source>
        <strain evidence="3">K_DeepCast_65m_m2_236</strain>
    </source>
</reference>
<comment type="caution">
    <text evidence="3">The sequence shown here is derived from an EMBL/GenBank/DDBJ whole genome shotgun (WGS) entry which is preliminary data.</text>
</comment>
<proteinExistence type="inferred from homology"/>
<organism evidence="3 4">
    <name type="scientific">Candidatus Tanganyikabacteria bacterium</name>
    <dbReference type="NCBI Taxonomy" id="2961651"/>
    <lineage>
        <taxon>Bacteria</taxon>
        <taxon>Bacillati</taxon>
        <taxon>Candidatus Sericytochromatia</taxon>
        <taxon>Candidatus Tanganyikabacteria</taxon>
    </lineage>
</organism>
<dbReference type="AlphaFoldDB" id="A0A937X6F6"/>
<evidence type="ECO:0000256" key="2">
    <source>
        <dbReference type="ARBA" id="ARBA00022649"/>
    </source>
</evidence>
<feature type="non-terminal residue" evidence="3">
    <location>
        <position position="1"/>
    </location>
</feature>
<dbReference type="SUPFAM" id="SSF50118">
    <property type="entry name" value="Cell growth inhibitor/plasmid maintenance toxic component"/>
    <property type="match status" value="1"/>
</dbReference>
<name>A0A937X6F6_9BACT</name>
<dbReference type="Proteomes" id="UP000703893">
    <property type="component" value="Unassembled WGS sequence"/>
</dbReference>
<evidence type="ECO:0000256" key="1">
    <source>
        <dbReference type="ARBA" id="ARBA00007521"/>
    </source>
</evidence>